<name>A0A6N3X3U9_9SYNE</name>
<dbReference type="AlphaFoldDB" id="A0A6N3X3U9"/>
<reference evidence="1 2" key="1">
    <citation type="submission" date="2015-01" db="EMBL/GenBank/DDBJ databases">
        <title>Lifestyle Evolution in Cyanobacterial Symbionts of Sponges.</title>
        <authorList>
            <person name="Burgsdorf I."/>
            <person name="Slaby B.M."/>
            <person name="Handley K.M."/>
            <person name="Haber M."/>
            <person name="Blom J."/>
            <person name="Marshall C.W."/>
            <person name="Gilbert J.A."/>
            <person name="Hentschel U."/>
            <person name="Steindler L."/>
        </authorList>
    </citation>
    <scope>NUCLEOTIDE SEQUENCE [LARGE SCALE GENOMIC DNA]</scope>
    <source>
        <strain evidence="1">142</strain>
    </source>
</reference>
<protein>
    <submittedName>
        <fullName evidence="1">Uncharacterized protein</fullName>
    </submittedName>
</protein>
<proteinExistence type="predicted"/>
<evidence type="ECO:0000313" key="2">
    <source>
        <dbReference type="Proteomes" id="UP000035054"/>
    </source>
</evidence>
<dbReference type="EMBL" id="JXUO01000250">
    <property type="protein sequence ID" value="KKZ12392.1"/>
    <property type="molecule type" value="Genomic_DNA"/>
</dbReference>
<sequence length="74" mass="8222">MAVAEDLALPMSPSMGVPVKPMTMRRWKIRYRIGMSPYHSRIVEAFSQADANKIFDAEMPGAQRCGSAQPLNNP</sequence>
<gene>
    <name evidence="1" type="ORF">TH68_07615</name>
</gene>
<evidence type="ECO:0000313" key="1">
    <source>
        <dbReference type="EMBL" id="KKZ12392.1"/>
    </source>
</evidence>
<comment type="caution">
    <text evidence="1">The sequence shown here is derived from an EMBL/GenBank/DDBJ whole genome shotgun (WGS) entry which is preliminary data.</text>
</comment>
<accession>A0A6N3X3U9</accession>
<organism evidence="1 2">
    <name type="scientific">Candidatus Synechococcus spongiarum 142</name>
    <dbReference type="NCBI Taxonomy" id="1608213"/>
    <lineage>
        <taxon>Bacteria</taxon>
        <taxon>Bacillati</taxon>
        <taxon>Cyanobacteriota</taxon>
        <taxon>Cyanophyceae</taxon>
        <taxon>Synechococcales</taxon>
        <taxon>Synechococcaceae</taxon>
        <taxon>Synechococcus</taxon>
    </lineage>
</organism>
<dbReference type="Proteomes" id="UP000035054">
    <property type="component" value="Unassembled WGS sequence"/>
</dbReference>